<dbReference type="InterPro" id="IPR015424">
    <property type="entry name" value="PyrdxlP-dep_Trfase"/>
</dbReference>
<dbReference type="InterPro" id="IPR015422">
    <property type="entry name" value="PyrdxlP-dep_Trfase_small"/>
</dbReference>
<evidence type="ECO:0000256" key="9">
    <source>
        <dbReference type="ARBA" id="ARBA00023163"/>
    </source>
</evidence>
<evidence type="ECO:0000256" key="8">
    <source>
        <dbReference type="ARBA" id="ARBA00023125"/>
    </source>
</evidence>
<keyword evidence="5" id="KW-0808">Transferase</keyword>
<dbReference type="PANTHER" id="PTHR42790:SF7">
    <property type="entry name" value="GNTR FAMILY TRANSCRIPTIONAL REGULATORY PROTEIN"/>
    <property type="match status" value="1"/>
</dbReference>
<dbReference type="GO" id="GO:0003677">
    <property type="term" value="F:DNA binding"/>
    <property type="evidence" value="ECO:0007669"/>
    <property type="project" value="UniProtKB-KW"/>
</dbReference>
<dbReference type="InterPro" id="IPR050859">
    <property type="entry name" value="Class-I_PLP-dep_aminotransf"/>
</dbReference>
<evidence type="ECO:0000256" key="3">
    <source>
        <dbReference type="ARBA" id="ARBA00015123"/>
    </source>
</evidence>
<dbReference type="GO" id="GO:0003700">
    <property type="term" value="F:DNA-binding transcription factor activity"/>
    <property type="evidence" value="ECO:0007669"/>
    <property type="project" value="InterPro"/>
</dbReference>
<dbReference type="InterPro" id="IPR004839">
    <property type="entry name" value="Aminotransferase_I/II_large"/>
</dbReference>
<evidence type="ECO:0000259" key="10">
    <source>
        <dbReference type="PROSITE" id="PS50949"/>
    </source>
</evidence>
<dbReference type="SMART" id="SM00345">
    <property type="entry name" value="HTH_GNTR"/>
    <property type="match status" value="1"/>
</dbReference>
<dbReference type="Proteomes" id="UP000050443">
    <property type="component" value="Unassembled WGS sequence"/>
</dbReference>
<dbReference type="SUPFAM" id="SSF46785">
    <property type="entry name" value="Winged helix' DNA-binding domain"/>
    <property type="match status" value="1"/>
</dbReference>
<dbReference type="Gene3D" id="3.90.1150.10">
    <property type="entry name" value="Aspartate Aminotransferase, domain 1"/>
    <property type="match status" value="1"/>
</dbReference>
<dbReference type="PATRIC" id="fig|362413.3.peg.3422"/>
<keyword evidence="9" id="KW-0804">Transcription</keyword>
<dbReference type="GO" id="GO:0008483">
    <property type="term" value="F:transaminase activity"/>
    <property type="evidence" value="ECO:0007669"/>
    <property type="project" value="UniProtKB-KW"/>
</dbReference>
<dbReference type="Pfam" id="PF00155">
    <property type="entry name" value="Aminotran_1_2"/>
    <property type="match status" value="1"/>
</dbReference>
<gene>
    <name evidence="11" type="ORF">RC62_3499</name>
</gene>
<dbReference type="InterPro" id="IPR036390">
    <property type="entry name" value="WH_DNA-bd_sf"/>
</dbReference>
<evidence type="ECO:0000256" key="4">
    <source>
        <dbReference type="ARBA" id="ARBA00022576"/>
    </source>
</evidence>
<dbReference type="InterPro" id="IPR036388">
    <property type="entry name" value="WH-like_DNA-bd_sf"/>
</dbReference>
<name>A0A0N8VNL9_9FLAO</name>
<evidence type="ECO:0000256" key="2">
    <source>
        <dbReference type="ARBA" id="ARBA00005384"/>
    </source>
</evidence>
<dbReference type="SUPFAM" id="SSF53383">
    <property type="entry name" value="PLP-dependent transferases"/>
    <property type="match status" value="1"/>
</dbReference>
<accession>A0A0N8VNL9</accession>
<keyword evidence="6" id="KW-0663">Pyridoxal phosphate</keyword>
<dbReference type="AlphaFoldDB" id="A0A0N8VNL9"/>
<proteinExistence type="inferred from homology"/>
<dbReference type="GO" id="GO:1901605">
    <property type="term" value="P:alpha-amino acid metabolic process"/>
    <property type="evidence" value="ECO:0007669"/>
    <property type="project" value="TreeGrafter"/>
</dbReference>
<keyword evidence="8" id="KW-0238">DNA-binding</keyword>
<dbReference type="Gene3D" id="3.40.640.10">
    <property type="entry name" value="Type I PLP-dependent aspartate aminotransferase-like (Major domain)"/>
    <property type="match status" value="1"/>
</dbReference>
<dbReference type="PANTHER" id="PTHR42790">
    <property type="entry name" value="AMINOTRANSFERASE"/>
    <property type="match status" value="1"/>
</dbReference>
<keyword evidence="4" id="KW-0032">Aminotransferase</keyword>
<dbReference type="Gene3D" id="1.10.10.10">
    <property type="entry name" value="Winged helix-like DNA-binding domain superfamily/Winged helix DNA-binding domain"/>
    <property type="match status" value="1"/>
</dbReference>
<evidence type="ECO:0000313" key="12">
    <source>
        <dbReference type="Proteomes" id="UP000050443"/>
    </source>
</evidence>
<dbReference type="Pfam" id="PF00392">
    <property type="entry name" value="GntR"/>
    <property type="match status" value="1"/>
</dbReference>
<evidence type="ECO:0000256" key="5">
    <source>
        <dbReference type="ARBA" id="ARBA00022679"/>
    </source>
</evidence>
<dbReference type="EMBL" id="JRLF01000006">
    <property type="protein sequence ID" value="KQB42492.1"/>
    <property type="molecule type" value="Genomic_DNA"/>
</dbReference>
<dbReference type="InterPro" id="IPR015421">
    <property type="entry name" value="PyrdxlP-dep_Trfase_major"/>
</dbReference>
<sequence length="459" mass="52328">MIEEGVYKAGDKLPSLRHLQKENNASVGTILQSFNYLIDKGIIDSKERSGYFVRHQSVKKLPIPRSLPASFSESEVYIDELLQKIHKEESGADFVSFANAIPDHRLLPFNGIKRAIQNVSRDITGTYLTLEQRNGNKELREEISKRSFLWNGNFYADEVIITNGAKEALLCCLKAVTQPGDTVLVQDPCYYGILQILECLDLKLATIPSDPETGIKFTDIENITKRLQIKACLFVSNFNNPDGACISTETKKQLANFANNRNIPIIEDDLYGEIFFNGSRPDTIKAYDKNGWVMYCSSFTKTLVPGFRIGWCAPGRFLSEVSRIKWMYNGSTSNFNQRVVQQLLSSGIYDRHLQRYRLELHKNLLRATELIEKHFPNGTKISCPNGGIVLWIELPVRINPLLLYDYAIEKGISYAPGELFSAKKEYDNYLRLNYCNVWEPKIEKALEKLGQIFFQSNSE</sequence>
<evidence type="ECO:0000256" key="1">
    <source>
        <dbReference type="ARBA" id="ARBA00001933"/>
    </source>
</evidence>
<organism evidence="11 12">
    <name type="scientific">Flavobacterium aquidurense</name>
    <dbReference type="NCBI Taxonomy" id="362413"/>
    <lineage>
        <taxon>Bacteria</taxon>
        <taxon>Pseudomonadati</taxon>
        <taxon>Bacteroidota</taxon>
        <taxon>Flavobacteriia</taxon>
        <taxon>Flavobacteriales</taxon>
        <taxon>Flavobacteriaceae</taxon>
        <taxon>Flavobacterium</taxon>
    </lineage>
</organism>
<comment type="similarity">
    <text evidence="2">In the C-terminal section; belongs to the class-I pyridoxal-phosphate-dependent aminotransferase family.</text>
</comment>
<comment type="cofactor">
    <cofactor evidence="1">
        <name>pyridoxal 5'-phosphate</name>
        <dbReference type="ChEBI" id="CHEBI:597326"/>
    </cofactor>
</comment>
<evidence type="ECO:0000313" key="11">
    <source>
        <dbReference type="EMBL" id="KQB42492.1"/>
    </source>
</evidence>
<protein>
    <recommendedName>
        <fullName evidence="3">HTH-type transcriptional regulator NorG</fullName>
    </recommendedName>
</protein>
<dbReference type="PROSITE" id="PS50949">
    <property type="entry name" value="HTH_GNTR"/>
    <property type="match status" value="1"/>
</dbReference>
<dbReference type="CDD" id="cd07377">
    <property type="entry name" value="WHTH_GntR"/>
    <property type="match status" value="1"/>
</dbReference>
<feature type="domain" description="HTH gntR-type" evidence="10">
    <location>
        <begin position="1"/>
        <end position="56"/>
    </location>
</feature>
<comment type="caution">
    <text evidence="11">The sequence shown here is derived from an EMBL/GenBank/DDBJ whole genome shotgun (WGS) entry which is preliminary data.</text>
</comment>
<keyword evidence="7" id="KW-0805">Transcription regulation</keyword>
<dbReference type="STRING" id="362413.RC62_3499"/>
<reference evidence="11 12" key="1">
    <citation type="submission" date="2014-09" db="EMBL/GenBank/DDBJ databases">
        <title>Genome sequence of Flavobacterium aquidurense RC62.</title>
        <authorList>
            <person name="Kim J.F."/>
            <person name="Kwak M.-J."/>
        </authorList>
    </citation>
    <scope>NUCLEOTIDE SEQUENCE [LARGE SCALE GENOMIC DNA]</scope>
    <source>
        <strain evidence="11 12">RC62</strain>
    </source>
</reference>
<evidence type="ECO:0000256" key="7">
    <source>
        <dbReference type="ARBA" id="ARBA00023015"/>
    </source>
</evidence>
<evidence type="ECO:0000256" key="6">
    <source>
        <dbReference type="ARBA" id="ARBA00022898"/>
    </source>
</evidence>
<dbReference type="CDD" id="cd00609">
    <property type="entry name" value="AAT_like"/>
    <property type="match status" value="1"/>
</dbReference>
<dbReference type="InterPro" id="IPR000524">
    <property type="entry name" value="Tscrpt_reg_HTH_GntR"/>
</dbReference>
<dbReference type="GO" id="GO:0030170">
    <property type="term" value="F:pyridoxal phosphate binding"/>
    <property type="evidence" value="ECO:0007669"/>
    <property type="project" value="InterPro"/>
</dbReference>